<proteinExistence type="predicted"/>
<evidence type="ECO:0000256" key="2">
    <source>
        <dbReference type="SAM" id="Phobius"/>
    </source>
</evidence>
<dbReference type="InterPro" id="IPR036034">
    <property type="entry name" value="PDZ_sf"/>
</dbReference>
<protein>
    <recommendedName>
        <fullName evidence="5">PDZ domain-containing protein</fullName>
    </recommendedName>
</protein>
<dbReference type="EMBL" id="ASPP01008186">
    <property type="protein sequence ID" value="ETO25941.1"/>
    <property type="molecule type" value="Genomic_DNA"/>
</dbReference>
<evidence type="ECO:0000313" key="3">
    <source>
        <dbReference type="EMBL" id="ETO25941.1"/>
    </source>
</evidence>
<dbReference type="AlphaFoldDB" id="X6NIZ3"/>
<dbReference type="Gene3D" id="2.30.42.10">
    <property type="match status" value="1"/>
</dbReference>
<feature type="transmembrane region" description="Helical" evidence="2">
    <location>
        <begin position="213"/>
        <end position="238"/>
    </location>
</feature>
<accession>X6NIZ3</accession>
<feature type="region of interest" description="Disordered" evidence="1">
    <location>
        <begin position="150"/>
        <end position="199"/>
    </location>
</feature>
<keyword evidence="2" id="KW-0472">Membrane</keyword>
<comment type="caution">
    <text evidence="3">The sequence shown here is derived from an EMBL/GenBank/DDBJ whole genome shotgun (WGS) entry which is preliminary data.</text>
</comment>
<gene>
    <name evidence="3" type="ORF">RFI_11197</name>
</gene>
<feature type="compositionally biased region" description="Basic and acidic residues" evidence="1">
    <location>
        <begin position="184"/>
        <end position="193"/>
    </location>
</feature>
<sequence length="244" mass="27167">YTIEFDTKPFGMNWTPTEDGKNLWVSAIASKSQAAIKGVVPGSMLIALNGVDIKDMGAQTIFDKSASCGLPLRITFRRPAGIDVPNNKDECNPEVVNKCVALLKDPDNWELNDKQKEDICKKQGANAAEIAAAVFLANYIIENSNRQPDIHETENAHSGTVMGYPGPSNSDFPSQPNTTYSTHSDLDDAKSTDPSDLPDVPNSKSSYVFCRRFFVLFFIFVIGLFLQMVLMEMMWMIWKQDLQN</sequence>
<dbReference type="Proteomes" id="UP000023152">
    <property type="component" value="Unassembled WGS sequence"/>
</dbReference>
<evidence type="ECO:0000256" key="1">
    <source>
        <dbReference type="SAM" id="MobiDB-lite"/>
    </source>
</evidence>
<keyword evidence="2" id="KW-1133">Transmembrane helix</keyword>
<evidence type="ECO:0000313" key="4">
    <source>
        <dbReference type="Proteomes" id="UP000023152"/>
    </source>
</evidence>
<dbReference type="SUPFAM" id="SSF50156">
    <property type="entry name" value="PDZ domain-like"/>
    <property type="match status" value="1"/>
</dbReference>
<keyword evidence="2" id="KW-0812">Transmembrane</keyword>
<reference evidence="3 4" key="1">
    <citation type="journal article" date="2013" name="Curr. Biol.">
        <title>The Genome of the Foraminiferan Reticulomyxa filosa.</title>
        <authorList>
            <person name="Glockner G."/>
            <person name="Hulsmann N."/>
            <person name="Schleicher M."/>
            <person name="Noegel A.A."/>
            <person name="Eichinger L."/>
            <person name="Gallinger C."/>
            <person name="Pawlowski J."/>
            <person name="Sierra R."/>
            <person name="Euteneuer U."/>
            <person name="Pillet L."/>
            <person name="Moustafa A."/>
            <person name="Platzer M."/>
            <person name="Groth M."/>
            <person name="Szafranski K."/>
            <person name="Schliwa M."/>
        </authorList>
    </citation>
    <scope>NUCLEOTIDE SEQUENCE [LARGE SCALE GENOMIC DNA]</scope>
</reference>
<name>X6NIZ3_RETFI</name>
<organism evidence="3 4">
    <name type="scientific">Reticulomyxa filosa</name>
    <dbReference type="NCBI Taxonomy" id="46433"/>
    <lineage>
        <taxon>Eukaryota</taxon>
        <taxon>Sar</taxon>
        <taxon>Rhizaria</taxon>
        <taxon>Retaria</taxon>
        <taxon>Foraminifera</taxon>
        <taxon>Monothalamids</taxon>
        <taxon>Reticulomyxidae</taxon>
        <taxon>Reticulomyxa</taxon>
    </lineage>
</organism>
<keyword evidence="4" id="KW-1185">Reference proteome</keyword>
<feature type="non-terminal residue" evidence="3">
    <location>
        <position position="1"/>
    </location>
</feature>
<evidence type="ECO:0008006" key="5">
    <source>
        <dbReference type="Google" id="ProtNLM"/>
    </source>
</evidence>
<feature type="compositionally biased region" description="Polar residues" evidence="1">
    <location>
        <begin position="167"/>
        <end position="183"/>
    </location>
</feature>